<dbReference type="Pfam" id="PF02075">
    <property type="entry name" value="RuvC"/>
    <property type="match status" value="1"/>
</dbReference>
<evidence type="ECO:0000256" key="4">
    <source>
        <dbReference type="ARBA" id="ARBA00023125"/>
    </source>
</evidence>
<proteinExistence type="inferred from homology"/>
<dbReference type="EMBL" id="JBHSFK010000002">
    <property type="protein sequence ID" value="MFC4498565.1"/>
    <property type="molecule type" value="Genomic_DNA"/>
</dbReference>
<keyword evidence="6" id="KW-0234">DNA repair</keyword>
<dbReference type="Proteomes" id="UP001595839">
    <property type="component" value="Unassembled WGS sequence"/>
</dbReference>
<evidence type="ECO:0000256" key="1">
    <source>
        <dbReference type="ARBA" id="ARBA00009518"/>
    </source>
</evidence>
<dbReference type="Gene3D" id="3.30.420.10">
    <property type="entry name" value="Ribonuclease H-like superfamily/Ribonuclease H"/>
    <property type="match status" value="1"/>
</dbReference>
<name>A0ABV9AFA7_9ACTN</name>
<evidence type="ECO:0000313" key="8">
    <source>
        <dbReference type="Proteomes" id="UP001595839"/>
    </source>
</evidence>
<comment type="similarity">
    <text evidence="1">Belongs to the RuvC family.</text>
</comment>
<keyword evidence="5" id="KW-0233">DNA recombination</keyword>
<evidence type="ECO:0000256" key="3">
    <source>
        <dbReference type="ARBA" id="ARBA00022842"/>
    </source>
</evidence>
<accession>A0ABV9AFA7</accession>
<evidence type="ECO:0000256" key="5">
    <source>
        <dbReference type="ARBA" id="ARBA00023172"/>
    </source>
</evidence>
<gene>
    <name evidence="7" type="ORF">ACFPIH_03335</name>
</gene>
<evidence type="ECO:0000256" key="6">
    <source>
        <dbReference type="ARBA" id="ARBA00023204"/>
    </source>
</evidence>
<dbReference type="RefSeq" id="WP_381167979.1">
    <property type="nucleotide sequence ID" value="NZ_JBHSFK010000002.1"/>
</dbReference>
<dbReference type="InterPro" id="IPR012337">
    <property type="entry name" value="RNaseH-like_sf"/>
</dbReference>
<dbReference type="InterPro" id="IPR002176">
    <property type="entry name" value="X-over_junc_endoDNase_RuvC"/>
</dbReference>
<keyword evidence="3" id="KW-0460">Magnesium</keyword>
<protein>
    <submittedName>
        <fullName evidence="7">Crossover junction endodeoxyribonuclease RuvC</fullName>
    </submittedName>
</protein>
<dbReference type="InterPro" id="IPR036397">
    <property type="entry name" value="RNaseH_sf"/>
</dbReference>
<reference evidence="8" key="1">
    <citation type="journal article" date="2019" name="Int. J. Syst. Evol. Microbiol.">
        <title>The Global Catalogue of Microorganisms (GCM) 10K type strain sequencing project: providing services to taxonomists for standard genome sequencing and annotation.</title>
        <authorList>
            <consortium name="The Broad Institute Genomics Platform"/>
            <consortium name="The Broad Institute Genome Sequencing Center for Infectious Disease"/>
            <person name="Wu L."/>
            <person name="Ma J."/>
        </authorList>
    </citation>
    <scope>NUCLEOTIDE SEQUENCE [LARGE SCALE GENOMIC DNA]</scope>
    <source>
        <strain evidence="8">CGMCC 4.7177</strain>
    </source>
</reference>
<evidence type="ECO:0000313" key="7">
    <source>
        <dbReference type="EMBL" id="MFC4498565.1"/>
    </source>
</evidence>
<keyword evidence="8" id="KW-1185">Reference proteome</keyword>
<comment type="caution">
    <text evidence="7">The sequence shown here is derived from an EMBL/GenBank/DDBJ whole genome shotgun (WGS) entry which is preliminary data.</text>
</comment>
<evidence type="ECO:0000256" key="2">
    <source>
        <dbReference type="ARBA" id="ARBA00022763"/>
    </source>
</evidence>
<organism evidence="7 8">
    <name type="scientific">Streptomyces vulcanius</name>
    <dbReference type="NCBI Taxonomy" id="1441876"/>
    <lineage>
        <taxon>Bacteria</taxon>
        <taxon>Bacillati</taxon>
        <taxon>Actinomycetota</taxon>
        <taxon>Actinomycetes</taxon>
        <taxon>Kitasatosporales</taxon>
        <taxon>Streptomycetaceae</taxon>
        <taxon>Streptomyces</taxon>
    </lineage>
</organism>
<dbReference type="SUPFAM" id="SSF53098">
    <property type="entry name" value="Ribonuclease H-like"/>
    <property type="match status" value="1"/>
</dbReference>
<keyword evidence="2" id="KW-0227">DNA damage</keyword>
<keyword evidence="4" id="KW-0238">DNA-binding</keyword>
<sequence length="188" mass="20901">MPRIYVGIDQSYSGCAVVSFCPSTNIATEHVYDFSPAKAGTGPQRLGYVHNILREHFMYLRQEGTVGQVCFEGYSYGSKFRREELGELGGVMRLALVQTFPPHLLRPVAPTTVKKFVTGSGRADKDKMMLAVYMRWKHESSSHDAADAYALARIAAGLESEQPLELKFQQEVIDSLLNPKPSRSKKAA</sequence>